<dbReference type="Proteomes" id="UP000070092">
    <property type="component" value="Unassembled WGS sequence"/>
</dbReference>
<feature type="transmembrane region" description="Helical" evidence="1">
    <location>
        <begin position="76"/>
        <end position="95"/>
    </location>
</feature>
<comment type="caution">
    <text evidence="2">The sequence shown here is derived from an EMBL/GenBank/DDBJ whole genome shotgun (WGS) entry which is preliminary data.</text>
</comment>
<dbReference type="PROSITE" id="PS51257">
    <property type="entry name" value="PROKAR_LIPOPROTEIN"/>
    <property type="match status" value="1"/>
</dbReference>
<accession>A0A133KRW4</accession>
<feature type="transmembrane region" description="Helical" evidence="1">
    <location>
        <begin position="20"/>
        <end position="45"/>
    </location>
</feature>
<evidence type="ECO:0000313" key="2">
    <source>
        <dbReference type="EMBL" id="KWZ82288.1"/>
    </source>
</evidence>
<keyword evidence="1" id="KW-0812">Transmembrane</keyword>
<name>A0A133KRW4_BIFBI</name>
<keyword evidence="1" id="KW-1133">Transmembrane helix</keyword>
<organism evidence="2 3">
    <name type="scientific">Bifidobacterium bifidum</name>
    <dbReference type="NCBI Taxonomy" id="1681"/>
    <lineage>
        <taxon>Bacteria</taxon>
        <taxon>Bacillati</taxon>
        <taxon>Actinomycetota</taxon>
        <taxon>Actinomycetes</taxon>
        <taxon>Bifidobacteriales</taxon>
        <taxon>Bifidobacteriaceae</taxon>
        <taxon>Bifidobacterium</taxon>
    </lineage>
</organism>
<keyword evidence="1" id="KW-0472">Membrane</keyword>
<dbReference type="EMBL" id="LRPO01000016">
    <property type="protein sequence ID" value="KWZ82288.1"/>
    <property type="molecule type" value="Genomic_DNA"/>
</dbReference>
<reference evidence="2 3" key="1">
    <citation type="submission" date="2016-01" db="EMBL/GenBank/DDBJ databases">
        <authorList>
            <person name="Oliw E.H."/>
        </authorList>
    </citation>
    <scope>NUCLEOTIDE SEQUENCE [LARGE SCALE GENOMIC DNA]</scope>
    <source>
        <strain evidence="2 3">MJR8628B</strain>
    </source>
</reference>
<gene>
    <name evidence="2" type="ORF">HMPREF3196_00369</name>
</gene>
<evidence type="ECO:0000313" key="3">
    <source>
        <dbReference type="Proteomes" id="UP000070092"/>
    </source>
</evidence>
<evidence type="ECO:0000256" key="1">
    <source>
        <dbReference type="SAM" id="Phobius"/>
    </source>
</evidence>
<proteinExistence type="predicted"/>
<dbReference type="AlphaFoldDB" id="A0A133KRW4"/>
<protein>
    <submittedName>
        <fullName evidence="2">Uncharacterized protein</fullName>
    </submittedName>
</protein>
<dbReference type="PATRIC" id="fig|1681.53.peg.357"/>
<sequence length="96" mass="10352">MVGTCIRRAPQTCKKERVMLTLIVLLALAACAATLVFQGLAYLAARPGSMYFGRSLSRRVSSMPRGARRRAGMTRLLLAIVPFALMVLVAAATVAR</sequence>